<keyword evidence="3" id="KW-1185">Reference proteome</keyword>
<dbReference type="EMBL" id="QCYY01000837">
    <property type="protein sequence ID" value="ROT82357.1"/>
    <property type="molecule type" value="Genomic_DNA"/>
</dbReference>
<dbReference type="Proteomes" id="UP000283509">
    <property type="component" value="Unassembled WGS sequence"/>
</dbReference>
<reference evidence="2 3" key="2">
    <citation type="submission" date="2019-01" db="EMBL/GenBank/DDBJ databases">
        <title>The decoding of complex shrimp genome reveals the adaptation for benthos swimmer, frequently molting mechanism and breeding impact on genome.</title>
        <authorList>
            <person name="Sun Y."/>
            <person name="Gao Y."/>
            <person name="Yu Y."/>
        </authorList>
    </citation>
    <scope>NUCLEOTIDE SEQUENCE [LARGE SCALE GENOMIC DNA]</scope>
    <source>
        <tissue evidence="2">Muscle</tissue>
    </source>
</reference>
<feature type="compositionally biased region" description="Pro residues" evidence="1">
    <location>
        <begin position="54"/>
        <end position="86"/>
    </location>
</feature>
<accession>A0A423U0X0</accession>
<evidence type="ECO:0000313" key="2">
    <source>
        <dbReference type="EMBL" id="ROT82357.1"/>
    </source>
</evidence>
<organism evidence="2 3">
    <name type="scientific">Penaeus vannamei</name>
    <name type="common">Whiteleg shrimp</name>
    <name type="synonym">Litopenaeus vannamei</name>
    <dbReference type="NCBI Taxonomy" id="6689"/>
    <lineage>
        <taxon>Eukaryota</taxon>
        <taxon>Metazoa</taxon>
        <taxon>Ecdysozoa</taxon>
        <taxon>Arthropoda</taxon>
        <taxon>Crustacea</taxon>
        <taxon>Multicrustacea</taxon>
        <taxon>Malacostraca</taxon>
        <taxon>Eumalacostraca</taxon>
        <taxon>Eucarida</taxon>
        <taxon>Decapoda</taxon>
        <taxon>Dendrobranchiata</taxon>
        <taxon>Penaeoidea</taxon>
        <taxon>Penaeidae</taxon>
        <taxon>Penaeus</taxon>
    </lineage>
</organism>
<evidence type="ECO:0000313" key="3">
    <source>
        <dbReference type="Proteomes" id="UP000283509"/>
    </source>
</evidence>
<evidence type="ECO:0000256" key="1">
    <source>
        <dbReference type="SAM" id="MobiDB-lite"/>
    </source>
</evidence>
<name>A0A423U0X0_PENVA</name>
<proteinExistence type="predicted"/>
<reference evidence="2 3" key="1">
    <citation type="submission" date="2018-04" db="EMBL/GenBank/DDBJ databases">
        <authorList>
            <person name="Zhang X."/>
            <person name="Yuan J."/>
            <person name="Li F."/>
            <person name="Xiang J."/>
        </authorList>
    </citation>
    <scope>NUCLEOTIDE SEQUENCE [LARGE SCALE GENOMIC DNA]</scope>
    <source>
        <tissue evidence="2">Muscle</tissue>
    </source>
</reference>
<feature type="compositionally biased region" description="Pro residues" evidence="1">
    <location>
        <begin position="18"/>
        <end position="45"/>
    </location>
</feature>
<dbReference type="AlphaFoldDB" id="A0A423U0X0"/>
<sequence>MHKELLNQARRHTHTQPSPLPQPYPKTPSLPLPLPQPYPKTPPSLTPTSLPKASLPPPPPTPLPKASPSPPLLHPYLKPPPSPPSQQHPHRITPHAPFPPQELERRLPRSHNPPHVSTSSRCQRYHLRRFVYIHHQHHSGERGLPMHRMGLRFNGLLVYTDVREGAYVFEELEEEEYQGLMVVGPYMHEPDAVDVVEVVPNQPDMEWRRDPKRLNEW</sequence>
<gene>
    <name evidence="2" type="ORF">C7M84_024469</name>
</gene>
<protein>
    <submittedName>
        <fullName evidence="2">Uncharacterized protein</fullName>
    </submittedName>
</protein>
<feature type="region of interest" description="Disordered" evidence="1">
    <location>
        <begin position="1"/>
        <end position="121"/>
    </location>
</feature>
<comment type="caution">
    <text evidence="2">The sequence shown here is derived from an EMBL/GenBank/DDBJ whole genome shotgun (WGS) entry which is preliminary data.</text>
</comment>